<protein>
    <submittedName>
        <fullName evidence="2">Replication protein A 70 kDa DNA-binding subunit A-like</fullName>
    </submittedName>
</protein>
<dbReference type="InterPro" id="IPR012340">
    <property type="entry name" value="NA-bd_OB-fold"/>
</dbReference>
<dbReference type="AlphaFoldDB" id="A0A834W432"/>
<organism evidence="2 3">
    <name type="scientific">Senna tora</name>
    <dbReference type="NCBI Taxonomy" id="362788"/>
    <lineage>
        <taxon>Eukaryota</taxon>
        <taxon>Viridiplantae</taxon>
        <taxon>Streptophyta</taxon>
        <taxon>Embryophyta</taxon>
        <taxon>Tracheophyta</taxon>
        <taxon>Spermatophyta</taxon>
        <taxon>Magnoliopsida</taxon>
        <taxon>eudicotyledons</taxon>
        <taxon>Gunneridae</taxon>
        <taxon>Pentapetalae</taxon>
        <taxon>rosids</taxon>
        <taxon>fabids</taxon>
        <taxon>Fabales</taxon>
        <taxon>Fabaceae</taxon>
        <taxon>Caesalpinioideae</taxon>
        <taxon>Cassia clade</taxon>
        <taxon>Senna</taxon>
    </lineage>
</organism>
<dbReference type="EMBL" id="JAAIUW010000012">
    <property type="protein sequence ID" value="KAF7807798.1"/>
    <property type="molecule type" value="Genomic_DNA"/>
</dbReference>
<evidence type="ECO:0000256" key="1">
    <source>
        <dbReference type="SAM" id="SignalP"/>
    </source>
</evidence>
<dbReference type="GO" id="GO:0003677">
    <property type="term" value="F:DNA binding"/>
    <property type="evidence" value="ECO:0007669"/>
    <property type="project" value="UniProtKB-KW"/>
</dbReference>
<sequence>MVQDKGLSRLLLVSYLQLFLALIQTRDDITTHARNAPKKLFLMGVKFLGSSATELLQGLVADFGDTSSVPDRLDDFLGKKFLFKLKIKDDRFSYFNPKYIVMRMSDRESLIEQYNRNKDDIQQSPCSNTTPVLSEFDKESGTIDLEASGDHCITPVKRTSAAYYDDSSPSIIQIPSETSSNKYRKIIEEEDQ</sequence>
<feature type="signal peptide" evidence="1">
    <location>
        <begin position="1"/>
        <end position="25"/>
    </location>
</feature>
<proteinExistence type="predicted"/>
<comment type="caution">
    <text evidence="2">The sequence shown here is derived from an EMBL/GenBank/DDBJ whole genome shotgun (WGS) entry which is preliminary data.</text>
</comment>
<evidence type="ECO:0000313" key="2">
    <source>
        <dbReference type="EMBL" id="KAF7807798.1"/>
    </source>
</evidence>
<feature type="chain" id="PRO_5033066341" evidence="1">
    <location>
        <begin position="26"/>
        <end position="192"/>
    </location>
</feature>
<name>A0A834W432_9FABA</name>
<evidence type="ECO:0000313" key="3">
    <source>
        <dbReference type="Proteomes" id="UP000634136"/>
    </source>
</evidence>
<reference evidence="2" key="1">
    <citation type="submission" date="2020-09" db="EMBL/GenBank/DDBJ databases">
        <title>Genome-Enabled Discovery of Anthraquinone Biosynthesis in Senna tora.</title>
        <authorList>
            <person name="Kang S.-H."/>
            <person name="Pandey R.P."/>
            <person name="Lee C.-M."/>
            <person name="Sim J.-S."/>
            <person name="Jeong J.-T."/>
            <person name="Choi B.-S."/>
            <person name="Jung M."/>
            <person name="Ginzburg D."/>
            <person name="Zhao K."/>
            <person name="Won S.Y."/>
            <person name="Oh T.-J."/>
            <person name="Yu Y."/>
            <person name="Kim N.-H."/>
            <person name="Lee O.R."/>
            <person name="Lee T.-H."/>
            <person name="Bashyal P."/>
            <person name="Kim T.-S."/>
            <person name="Lee W.-H."/>
            <person name="Kawkins C."/>
            <person name="Kim C.-K."/>
            <person name="Kim J.S."/>
            <person name="Ahn B.O."/>
            <person name="Rhee S.Y."/>
            <person name="Sohng J.K."/>
        </authorList>
    </citation>
    <scope>NUCLEOTIDE SEQUENCE</scope>
    <source>
        <tissue evidence="2">Leaf</tissue>
    </source>
</reference>
<keyword evidence="1" id="KW-0732">Signal</keyword>
<keyword evidence="3" id="KW-1185">Reference proteome</keyword>
<dbReference type="Gene3D" id="2.40.50.140">
    <property type="entry name" value="Nucleic acid-binding proteins"/>
    <property type="match status" value="1"/>
</dbReference>
<keyword evidence="2" id="KW-0238">DNA-binding</keyword>
<accession>A0A834W432</accession>
<dbReference type="Proteomes" id="UP000634136">
    <property type="component" value="Unassembled WGS sequence"/>
</dbReference>
<gene>
    <name evidence="2" type="ORF">G2W53_039959</name>
</gene>